<name>A0A9P0MLM7_NEZVI</name>
<dbReference type="Proteomes" id="UP001152798">
    <property type="component" value="Chromosome 4"/>
</dbReference>
<protein>
    <submittedName>
        <fullName evidence="1">Uncharacterized protein</fullName>
    </submittedName>
</protein>
<accession>A0A9P0MLM7</accession>
<gene>
    <name evidence="1" type="ORF">NEZAVI_LOCUS7624</name>
</gene>
<dbReference type="AlphaFoldDB" id="A0A9P0MLM7"/>
<proteinExistence type="predicted"/>
<keyword evidence="2" id="KW-1185">Reference proteome</keyword>
<organism evidence="1 2">
    <name type="scientific">Nezara viridula</name>
    <name type="common">Southern green stink bug</name>
    <name type="synonym">Cimex viridulus</name>
    <dbReference type="NCBI Taxonomy" id="85310"/>
    <lineage>
        <taxon>Eukaryota</taxon>
        <taxon>Metazoa</taxon>
        <taxon>Ecdysozoa</taxon>
        <taxon>Arthropoda</taxon>
        <taxon>Hexapoda</taxon>
        <taxon>Insecta</taxon>
        <taxon>Pterygota</taxon>
        <taxon>Neoptera</taxon>
        <taxon>Paraneoptera</taxon>
        <taxon>Hemiptera</taxon>
        <taxon>Heteroptera</taxon>
        <taxon>Panheteroptera</taxon>
        <taxon>Pentatomomorpha</taxon>
        <taxon>Pentatomoidea</taxon>
        <taxon>Pentatomidae</taxon>
        <taxon>Pentatominae</taxon>
        <taxon>Nezara</taxon>
    </lineage>
</organism>
<evidence type="ECO:0000313" key="2">
    <source>
        <dbReference type="Proteomes" id="UP001152798"/>
    </source>
</evidence>
<reference evidence="1" key="1">
    <citation type="submission" date="2022-01" db="EMBL/GenBank/DDBJ databases">
        <authorList>
            <person name="King R."/>
        </authorList>
    </citation>
    <scope>NUCLEOTIDE SEQUENCE</scope>
</reference>
<evidence type="ECO:0000313" key="1">
    <source>
        <dbReference type="EMBL" id="CAH1397870.1"/>
    </source>
</evidence>
<dbReference type="EMBL" id="OV725080">
    <property type="protein sequence ID" value="CAH1397870.1"/>
    <property type="molecule type" value="Genomic_DNA"/>
</dbReference>
<sequence>MTLAKSVLNDWEKQFNLSAITDPSLGKHLSKKHSPPLSYTNTHKELCVTNRPRPSRIDLEATRHVNGITISVDLFIEIN</sequence>